<organism evidence="2 3">
    <name type="scientific">Lentibacillus cibarius</name>
    <dbReference type="NCBI Taxonomy" id="2583219"/>
    <lineage>
        <taxon>Bacteria</taxon>
        <taxon>Bacillati</taxon>
        <taxon>Bacillota</taxon>
        <taxon>Bacilli</taxon>
        <taxon>Bacillales</taxon>
        <taxon>Bacillaceae</taxon>
        <taxon>Lentibacillus</taxon>
    </lineage>
</organism>
<protein>
    <recommendedName>
        <fullName evidence="4">DUF819 family protein</fullName>
    </recommendedName>
</protein>
<reference evidence="2 3" key="1">
    <citation type="submission" date="2019-05" db="EMBL/GenBank/DDBJ databases">
        <title>Genomic analysis of Lentibacillus sp. NKC220-2.</title>
        <authorList>
            <person name="Oh Y.J."/>
        </authorList>
    </citation>
    <scope>NUCLEOTIDE SEQUENCE [LARGE SCALE GENOMIC DNA]</scope>
    <source>
        <strain evidence="2 3">NKC220-2</strain>
    </source>
</reference>
<feature type="transmembrane region" description="Helical" evidence="1">
    <location>
        <begin position="369"/>
        <end position="393"/>
    </location>
</feature>
<dbReference type="OrthoDB" id="3243277at2"/>
<name>A0A5S3QFU0_9BACI</name>
<comment type="caution">
    <text evidence="2">The sequence shown here is derived from an EMBL/GenBank/DDBJ whole genome shotgun (WGS) entry which is preliminary data.</text>
</comment>
<accession>A0A5S3QFU0</accession>
<dbReference type="EMBL" id="VCIA01000001">
    <property type="protein sequence ID" value="TMN20804.1"/>
    <property type="molecule type" value="Genomic_DNA"/>
</dbReference>
<keyword evidence="1" id="KW-1133">Transmembrane helix</keyword>
<feature type="transmembrane region" description="Helical" evidence="1">
    <location>
        <begin position="27"/>
        <end position="47"/>
    </location>
</feature>
<dbReference type="InterPro" id="IPR049576">
    <property type="entry name" value="HDC-like"/>
</dbReference>
<dbReference type="RefSeq" id="WP_138600466.1">
    <property type="nucleotide sequence ID" value="NZ_VCIA01000001.1"/>
</dbReference>
<feature type="transmembrane region" description="Helical" evidence="1">
    <location>
        <begin position="138"/>
        <end position="167"/>
    </location>
</feature>
<evidence type="ECO:0008006" key="4">
    <source>
        <dbReference type="Google" id="ProtNLM"/>
    </source>
</evidence>
<feature type="transmembrane region" description="Helical" evidence="1">
    <location>
        <begin position="59"/>
        <end position="81"/>
    </location>
</feature>
<proteinExistence type="predicted"/>
<dbReference type="CDD" id="cd21416">
    <property type="entry name" value="HDC_protein"/>
    <property type="match status" value="1"/>
</dbReference>
<sequence>MHPVVAALVILALITVGEIVSLKSKARIPMLLIVMLGLLILFQTNIVPESIIEASTFTVVGTVLQPAILVHMGTLIPISVMKKQYKAVLITAIGLVFSVATILLVMPLFFDYGTAVAGAGPLTGGLIAYLVTEEALQAAGLASLVAIPIIVLSIQGLVGMPLTSLLLHRYGLKIRRYMDEGNYQTAVTTEGNTGISKNVLEEEPEKKMLIPEKYLNSNFILLFMIFIGGAISVGLDSLTGINYSLYGLVIGIFGSYIGFYPKNVLERANGFTVAMVGLIVIVLSGLVGLSFSDILNILPAVAAIIVIGTLGLSIGGFIGSKIFKWDPLKGISVTLTAMYGFPGDYLISNEISRSIGRNKEEREKILNDILTPMLIGGFTSVTVGSVVIASLLVETL</sequence>
<dbReference type="AlphaFoldDB" id="A0A5S3QFU0"/>
<keyword evidence="1" id="KW-0812">Transmembrane</keyword>
<feature type="transmembrane region" description="Helical" evidence="1">
    <location>
        <begin position="87"/>
        <end position="105"/>
    </location>
</feature>
<evidence type="ECO:0000313" key="3">
    <source>
        <dbReference type="Proteomes" id="UP000306980"/>
    </source>
</evidence>
<feature type="transmembrane region" description="Helical" evidence="1">
    <location>
        <begin position="241"/>
        <end position="259"/>
    </location>
</feature>
<feature type="transmembrane region" description="Helical" evidence="1">
    <location>
        <begin position="214"/>
        <end position="235"/>
    </location>
</feature>
<keyword evidence="1" id="KW-0472">Membrane</keyword>
<evidence type="ECO:0000313" key="2">
    <source>
        <dbReference type="EMBL" id="TMN20804.1"/>
    </source>
</evidence>
<evidence type="ECO:0000256" key="1">
    <source>
        <dbReference type="SAM" id="Phobius"/>
    </source>
</evidence>
<dbReference type="Proteomes" id="UP000306980">
    <property type="component" value="Unassembled WGS sequence"/>
</dbReference>
<feature type="transmembrane region" description="Helical" evidence="1">
    <location>
        <begin position="271"/>
        <end position="291"/>
    </location>
</feature>
<feature type="transmembrane region" description="Helical" evidence="1">
    <location>
        <begin position="297"/>
        <end position="319"/>
    </location>
</feature>
<gene>
    <name evidence="2" type="ORF">FFL34_00770</name>
</gene>